<dbReference type="FunFam" id="3.40.50.720:FF:000084">
    <property type="entry name" value="Short-chain dehydrogenase reductase"/>
    <property type="match status" value="1"/>
</dbReference>
<dbReference type="RefSeq" id="WP_114483507.1">
    <property type="nucleotide sequence ID" value="NZ_QPJU01000006.1"/>
</dbReference>
<dbReference type="Gene3D" id="3.40.50.720">
    <property type="entry name" value="NAD(P)-binding Rossmann-like Domain"/>
    <property type="match status" value="1"/>
</dbReference>
<dbReference type="EMBL" id="QPJU01000006">
    <property type="protein sequence ID" value="RCX09176.1"/>
    <property type="molecule type" value="Genomic_DNA"/>
</dbReference>
<name>A0A369ALL2_9BURK</name>
<dbReference type="SUPFAM" id="SSF51735">
    <property type="entry name" value="NAD(P)-binding Rossmann-fold domains"/>
    <property type="match status" value="1"/>
</dbReference>
<dbReference type="Proteomes" id="UP000252174">
    <property type="component" value="Unassembled WGS sequence"/>
</dbReference>
<dbReference type="PANTHER" id="PTHR42879">
    <property type="entry name" value="3-OXOACYL-(ACYL-CARRIER-PROTEIN) REDUCTASE"/>
    <property type="match status" value="1"/>
</dbReference>
<dbReference type="PRINTS" id="PR00080">
    <property type="entry name" value="SDRFAMILY"/>
</dbReference>
<protein>
    <submittedName>
        <fullName evidence="2">NAD(P)-dependent dehydrogenase (Short-subunit alcohol dehydrogenase family)</fullName>
    </submittedName>
</protein>
<proteinExistence type="inferred from homology"/>
<sequence>MDLGLEGKVALVTGSERGTGSVIAQRLAEEGATVIAHGFAQDSAEPLRAQGVRHTVWGDLCSDAGAAQVAQQALAAAGRVDILVNNYGTASDARWSEAETAVWLDMYEKNVLAAVRLIRLLTPQMRERGWGRVIQLGTIGSTQPNPLRPAYYAAKSALASIAVTLSQELAQTGITVNTVSPGYIRTPEVEAAFRAKARRAGWAEAQGDWASIEARIVAQRFPNPVGRIATREEVADLVCFVASTRAAFINGQNLRIDGGALGLVQ</sequence>
<dbReference type="InterPro" id="IPR050259">
    <property type="entry name" value="SDR"/>
</dbReference>
<dbReference type="PRINTS" id="PR00081">
    <property type="entry name" value="GDHRDH"/>
</dbReference>
<accession>A0A369ALL2</accession>
<evidence type="ECO:0000313" key="2">
    <source>
        <dbReference type="EMBL" id="RCX09176.1"/>
    </source>
</evidence>
<evidence type="ECO:0000313" key="3">
    <source>
        <dbReference type="Proteomes" id="UP000252174"/>
    </source>
</evidence>
<comment type="similarity">
    <text evidence="1">Belongs to the short-chain dehydrogenases/reductases (SDR) family.</text>
</comment>
<evidence type="ECO:0000256" key="1">
    <source>
        <dbReference type="ARBA" id="ARBA00006484"/>
    </source>
</evidence>
<dbReference type="Pfam" id="PF13561">
    <property type="entry name" value="adh_short_C2"/>
    <property type="match status" value="1"/>
</dbReference>
<dbReference type="AlphaFoldDB" id="A0A369ALL2"/>
<dbReference type="OrthoDB" id="9793325at2"/>
<dbReference type="InterPro" id="IPR002347">
    <property type="entry name" value="SDR_fam"/>
</dbReference>
<gene>
    <name evidence="2" type="ORF">DFR45_10664</name>
</gene>
<comment type="caution">
    <text evidence="2">The sequence shown here is derived from an EMBL/GenBank/DDBJ whole genome shotgun (WGS) entry which is preliminary data.</text>
</comment>
<keyword evidence="3" id="KW-1185">Reference proteome</keyword>
<reference evidence="2 3" key="1">
    <citation type="submission" date="2018-07" db="EMBL/GenBank/DDBJ databases">
        <title>Genomic Encyclopedia of Type Strains, Phase IV (KMG-IV): sequencing the most valuable type-strain genomes for metagenomic binning, comparative biology and taxonomic classification.</title>
        <authorList>
            <person name="Goeker M."/>
        </authorList>
    </citation>
    <scope>NUCLEOTIDE SEQUENCE [LARGE SCALE GENOMIC DNA]</scope>
    <source>
        <strain evidence="2 3">DSM 100911</strain>
    </source>
</reference>
<organism evidence="2 3">
    <name type="scientific">Extensimonas vulgaris</name>
    <dbReference type="NCBI Taxonomy" id="1031594"/>
    <lineage>
        <taxon>Bacteria</taxon>
        <taxon>Pseudomonadati</taxon>
        <taxon>Pseudomonadota</taxon>
        <taxon>Betaproteobacteria</taxon>
        <taxon>Burkholderiales</taxon>
        <taxon>Comamonadaceae</taxon>
        <taxon>Extensimonas</taxon>
    </lineage>
</organism>
<dbReference type="InterPro" id="IPR036291">
    <property type="entry name" value="NAD(P)-bd_dom_sf"/>
</dbReference>